<dbReference type="GO" id="GO:0005509">
    <property type="term" value="F:calcium ion binding"/>
    <property type="evidence" value="ECO:0007669"/>
    <property type="project" value="InterPro"/>
</dbReference>
<keyword evidence="5" id="KW-1185">Reference proteome</keyword>
<evidence type="ECO:0000313" key="5">
    <source>
        <dbReference type="Proteomes" id="UP001226762"/>
    </source>
</evidence>
<accession>A0AAE4B734</accession>
<feature type="chain" id="PRO_5042137650" evidence="2">
    <location>
        <begin position="20"/>
        <end position="145"/>
    </location>
</feature>
<dbReference type="PROSITE" id="PS00018">
    <property type="entry name" value="EF_HAND_1"/>
    <property type="match status" value="2"/>
</dbReference>
<reference evidence="4" key="1">
    <citation type="submission" date="2022-07" db="EMBL/GenBank/DDBJ databases">
        <authorList>
            <person name="Otstavnykh N."/>
            <person name="Isaeva M."/>
            <person name="Bystritskaya E."/>
        </authorList>
    </citation>
    <scope>NUCLEOTIDE SEQUENCE</scope>
    <source>
        <strain evidence="4">KCTC 52189</strain>
    </source>
</reference>
<feature type="domain" description="EF-hand" evidence="3">
    <location>
        <begin position="104"/>
        <end position="118"/>
    </location>
</feature>
<protein>
    <submittedName>
        <fullName evidence="4">EF-hand domain-containing protein</fullName>
    </submittedName>
</protein>
<dbReference type="EMBL" id="JANHAX010000007">
    <property type="protein sequence ID" value="MDQ2091969.1"/>
    <property type="molecule type" value="Genomic_DNA"/>
</dbReference>
<dbReference type="AlphaFoldDB" id="A0AAE4B734"/>
<reference evidence="4" key="2">
    <citation type="submission" date="2023-02" db="EMBL/GenBank/DDBJ databases">
        <title>'Rhodoalgimonas zhirmunskyi' gen. nov., isolated from a red alga.</title>
        <authorList>
            <person name="Nedashkovskaya O.I."/>
            <person name="Otstavnykh N.Y."/>
            <person name="Bystritskaya E.P."/>
            <person name="Balabanova L.A."/>
            <person name="Isaeva M.P."/>
        </authorList>
    </citation>
    <scope>NUCLEOTIDE SEQUENCE</scope>
    <source>
        <strain evidence="4">KCTC 52189</strain>
    </source>
</reference>
<feature type="region of interest" description="Disordered" evidence="1">
    <location>
        <begin position="83"/>
        <end position="102"/>
    </location>
</feature>
<sequence>MIRIALTVAVISLGVMAQAQQGQPGAHFVEMWDLDGDGAVTLAEATERRGDIFTTFDENEDDILSAGEHDLFDEARAADMQANGLGRGQGRNSPANGMLREVTDADGDGAVSRDEFMSAVPGWFAGLDRDSDGVVTPADFVPRGN</sequence>
<dbReference type="InterPro" id="IPR018247">
    <property type="entry name" value="EF_Hand_1_Ca_BS"/>
</dbReference>
<dbReference type="InterPro" id="IPR011992">
    <property type="entry name" value="EF-hand-dom_pair"/>
</dbReference>
<dbReference type="RefSeq" id="WP_306737276.1">
    <property type="nucleotide sequence ID" value="NZ_JANHAX010000007.1"/>
</dbReference>
<evidence type="ECO:0000256" key="1">
    <source>
        <dbReference type="SAM" id="MobiDB-lite"/>
    </source>
</evidence>
<comment type="caution">
    <text evidence="4">The sequence shown here is derived from an EMBL/GenBank/DDBJ whole genome shotgun (WGS) entry which is preliminary data.</text>
</comment>
<dbReference type="Gene3D" id="1.10.238.10">
    <property type="entry name" value="EF-hand"/>
    <property type="match status" value="1"/>
</dbReference>
<dbReference type="SUPFAM" id="SSF47473">
    <property type="entry name" value="EF-hand"/>
    <property type="match status" value="1"/>
</dbReference>
<keyword evidence="2" id="KW-0732">Signal</keyword>
<evidence type="ECO:0000313" key="4">
    <source>
        <dbReference type="EMBL" id="MDQ2091969.1"/>
    </source>
</evidence>
<dbReference type="Proteomes" id="UP001226762">
    <property type="component" value="Unassembled WGS sequence"/>
</dbReference>
<evidence type="ECO:0000256" key="2">
    <source>
        <dbReference type="SAM" id="SignalP"/>
    </source>
</evidence>
<evidence type="ECO:0000259" key="3">
    <source>
        <dbReference type="Pfam" id="PF13202"/>
    </source>
</evidence>
<name>A0AAE4B734_9RHOB</name>
<proteinExistence type="predicted"/>
<gene>
    <name evidence="4" type="ORF">NO357_18870</name>
</gene>
<dbReference type="Pfam" id="PF13202">
    <property type="entry name" value="EF-hand_5"/>
    <property type="match status" value="1"/>
</dbReference>
<organism evidence="4 5">
    <name type="scientific">Marimonas arenosa</name>
    <dbReference type="NCBI Taxonomy" id="1795305"/>
    <lineage>
        <taxon>Bacteria</taxon>
        <taxon>Pseudomonadati</taxon>
        <taxon>Pseudomonadota</taxon>
        <taxon>Alphaproteobacteria</taxon>
        <taxon>Rhodobacterales</taxon>
        <taxon>Paracoccaceae</taxon>
        <taxon>Marimonas</taxon>
    </lineage>
</organism>
<feature type="signal peptide" evidence="2">
    <location>
        <begin position="1"/>
        <end position="19"/>
    </location>
</feature>
<dbReference type="InterPro" id="IPR002048">
    <property type="entry name" value="EF_hand_dom"/>
</dbReference>